<reference evidence="2 3" key="1">
    <citation type="submission" date="2023-12" db="EMBL/GenBank/DDBJ databases">
        <title>Sinomonas terricola sp. nov, isolated from litchi orchard soil in Guangdong, PR China.</title>
        <authorList>
            <person name="Jiaxin W."/>
            <person name="Yang Z."/>
            <person name="Honghui Z."/>
        </authorList>
    </citation>
    <scope>NUCLEOTIDE SEQUENCE [LARGE SCALE GENOMIC DNA]</scope>
    <source>
        <strain evidence="2 3">JGH33</strain>
    </source>
</reference>
<dbReference type="EMBL" id="JAYGGQ010000020">
    <property type="protein sequence ID" value="MEA5457000.1"/>
    <property type="molecule type" value="Genomic_DNA"/>
</dbReference>
<comment type="caution">
    <text evidence="2">The sequence shown here is derived from an EMBL/GenBank/DDBJ whole genome shotgun (WGS) entry which is preliminary data.</text>
</comment>
<evidence type="ECO:0000313" key="3">
    <source>
        <dbReference type="Proteomes" id="UP001304769"/>
    </source>
</evidence>
<dbReference type="Pfam" id="PF04250">
    <property type="entry name" value="DUF429"/>
    <property type="match status" value="1"/>
</dbReference>
<accession>A0ABU5TBI0</accession>
<feature type="region of interest" description="Disordered" evidence="1">
    <location>
        <begin position="1"/>
        <end position="20"/>
    </location>
</feature>
<proteinExistence type="predicted"/>
<keyword evidence="3" id="KW-1185">Reference proteome</keyword>
<dbReference type="RefSeq" id="WP_323280913.1">
    <property type="nucleotide sequence ID" value="NZ_JAYGGQ010000020.1"/>
</dbReference>
<dbReference type="Proteomes" id="UP001304769">
    <property type="component" value="Unassembled WGS sequence"/>
</dbReference>
<dbReference type="InterPro" id="IPR007362">
    <property type="entry name" value="DUF429"/>
</dbReference>
<organism evidence="2 3">
    <name type="scientific">Sinomonas terricola</name>
    <dbReference type="NCBI Taxonomy" id="3110330"/>
    <lineage>
        <taxon>Bacteria</taxon>
        <taxon>Bacillati</taxon>
        <taxon>Actinomycetota</taxon>
        <taxon>Actinomycetes</taxon>
        <taxon>Micrococcales</taxon>
        <taxon>Micrococcaceae</taxon>
        <taxon>Sinomonas</taxon>
    </lineage>
</organism>
<evidence type="ECO:0000313" key="2">
    <source>
        <dbReference type="EMBL" id="MEA5457000.1"/>
    </source>
</evidence>
<gene>
    <name evidence="2" type="ORF">SPF06_19935</name>
</gene>
<name>A0ABU5TBI0_9MICC</name>
<feature type="region of interest" description="Disordered" evidence="1">
    <location>
        <begin position="207"/>
        <end position="234"/>
    </location>
</feature>
<sequence>MLSASTLGTSTAKGSTSSPLDASRHVLQGIRHLHDLDQLARIVGGLEPAVVCIDSPSQWAEAGMRRPAERELTRRGINLYTTPPEDQAGPFHRWMRDGFRVYDALAPSYPRYTGGDVHGTAAEYYPHASAVALAGRIGDFTSKVDIRRRLLAKHGVDEPTLLGPDQVDAALGALTGLIALDGRHSWVGEGPDAMLLPVPELPEKFQRVSAAPALPRDAEAARGSLPSDERRRPPCLCGCGETPAGPGSRFMPGDDHCVNLATCRRWNGRA</sequence>
<evidence type="ECO:0000256" key="1">
    <source>
        <dbReference type="SAM" id="MobiDB-lite"/>
    </source>
</evidence>
<protein>
    <submittedName>
        <fullName evidence="2">DUF429 domain-containing protein</fullName>
    </submittedName>
</protein>